<dbReference type="Pfam" id="PF08202">
    <property type="entry name" value="MIS13"/>
    <property type="match status" value="1"/>
</dbReference>
<name>A0A8D0GIQ8_SPHPU</name>
<evidence type="ECO:0000256" key="1">
    <source>
        <dbReference type="SAM" id="MobiDB-lite"/>
    </source>
</evidence>
<dbReference type="PANTHER" id="PTHR14778">
    <property type="entry name" value="KINETOCHORE-ASSOCIATED PROTEIN DSN1 HOMOLOG"/>
    <property type="match status" value="1"/>
</dbReference>
<reference evidence="2" key="2">
    <citation type="submission" date="2025-09" db="UniProtKB">
        <authorList>
            <consortium name="Ensembl"/>
        </authorList>
    </citation>
    <scope>IDENTIFICATION</scope>
</reference>
<dbReference type="GO" id="GO:0000444">
    <property type="term" value="C:MIS12/MIND type complex"/>
    <property type="evidence" value="ECO:0007669"/>
    <property type="project" value="InterPro"/>
</dbReference>
<dbReference type="Proteomes" id="UP000694392">
    <property type="component" value="Unplaced"/>
</dbReference>
<evidence type="ECO:0000313" key="3">
    <source>
        <dbReference type="Proteomes" id="UP000694392"/>
    </source>
</evidence>
<feature type="region of interest" description="Disordered" evidence="1">
    <location>
        <begin position="120"/>
        <end position="144"/>
    </location>
</feature>
<feature type="compositionally biased region" description="Basic and acidic residues" evidence="1">
    <location>
        <begin position="1"/>
        <end position="14"/>
    </location>
</feature>
<dbReference type="GeneTree" id="ENSGT00390000011347"/>
<proteinExistence type="predicted"/>
<feature type="compositionally biased region" description="Polar residues" evidence="1">
    <location>
        <begin position="63"/>
        <end position="73"/>
    </location>
</feature>
<feature type="compositionally biased region" description="Basic and acidic residues" evidence="1">
    <location>
        <begin position="76"/>
        <end position="91"/>
    </location>
</feature>
<dbReference type="InterPro" id="IPR013218">
    <property type="entry name" value="Dsn1/Mis13"/>
</dbReference>
<dbReference type="PANTHER" id="PTHR14778:SF2">
    <property type="entry name" value="KINETOCHORE-ASSOCIATED PROTEIN DSN1 HOMOLOG"/>
    <property type="match status" value="1"/>
</dbReference>
<evidence type="ECO:0000313" key="2">
    <source>
        <dbReference type="Ensembl" id="ENSSPUP00000009313.1"/>
    </source>
</evidence>
<dbReference type="Ensembl" id="ENSSPUT00000009938.1">
    <property type="protein sequence ID" value="ENSSPUP00000009313.1"/>
    <property type="gene ID" value="ENSSPUG00000007244.1"/>
</dbReference>
<dbReference type="AlphaFoldDB" id="A0A8D0GIQ8"/>
<organism evidence="2 3">
    <name type="scientific">Sphenodon punctatus</name>
    <name type="common">Tuatara</name>
    <name type="synonym">Hatteria punctata</name>
    <dbReference type="NCBI Taxonomy" id="8508"/>
    <lineage>
        <taxon>Eukaryota</taxon>
        <taxon>Metazoa</taxon>
        <taxon>Chordata</taxon>
        <taxon>Craniata</taxon>
        <taxon>Vertebrata</taxon>
        <taxon>Euteleostomi</taxon>
        <taxon>Lepidosauria</taxon>
        <taxon>Sphenodontia</taxon>
        <taxon>Sphenodontidae</taxon>
        <taxon>Sphenodon</taxon>
    </lineage>
</organism>
<keyword evidence="3" id="KW-1185">Reference proteome</keyword>
<protein>
    <recommendedName>
        <fullName evidence="4">DSN1 component of MIS12 kinetochore complex</fullName>
    </recommendedName>
</protein>
<dbReference type="GO" id="GO:0051301">
    <property type="term" value="P:cell division"/>
    <property type="evidence" value="ECO:0007669"/>
    <property type="project" value="InterPro"/>
</dbReference>
<feature type="region of interest" description="Disordered" evidence="1">
    <location>
        <begin position="1"/>
        <end position="107"/>
    </location>
</feature>
<sequence length="357" mass="38676">MEESERGSRMDGARQTKGFPRQNPPLENPPGAEGGIDAVEMQECGPESECAARPDGAAAPCSDTCTRARTSPSGKPARERSPRGRSPKEGGARSSPRRRSPRTGLASVSFNLSSIALDKSPPATCRSWRRSSLKGGTSRRKSLPPLHQDVAELNKLISVDLPEEDRLAGLLLASFQFSARKLEHVLKQGDGFNPEAFKANAASVSGELKRFTERLKLDGTLKRCVEQPEGAWPDPALDDTVTQIKESIARFTAERDAWDQLLRGYQDRAGEVARLDNDPFLSLSLSFPGPWPVLQPGRFRTEQAGSMLHRPSPGEGSCGTPLLWRVTKTRAAAQANVKPISFGLASGRRGTGRAAGW</sequence>
<accession>A0A8D0GIQ8</accession>
<dbReference type="OMA" id="QIEHIEC"/>
<reference evidence="2" key="1">
    <citation type="submission" date="2025-08" db="UniProtKB">
        <authorList>
            <consortium name="Ensembl"/>
        </authorList>
    </citation>
    <scope>IDENTIFICATION</scope>
</reference>
<dbReference type="GO" id="GO:0007059">
    <property type="term" value="P:chromosome segregation"/>
    <property type="evidence" value="ECO:0007669"/>
    <property type="project" value="InterPro"/>
</dbReference>
<feature type="compositionally biased region" description="Basic residues" evidence="1">
    <location>
        <begin position="127"/>
        <end position="142"/>
    </location>
</feature>
<evidence type="ECO:0008006" key="4">
    <source>
        <dbReference type="Google" id="ProtNLM"/>
    </source>
</evidence>